<sequence length="161" mass="19409">MNKEQFYNTAPQKRVEIINEMLKSSSLKEVAKKVGVPESTFSKEMTRGDYVYIKRDNQYYRFIRDKEMVKQNSEQYQDVITFIEQNIETLKVIINDYEGFRKMLILDERVYSKQAEYTNKSIKMNGEVYEEFVEFCKDKYPYLMIQDLVAQSLIDFTNRYK</sequence>
<protein>
    <submittedName>
        <fullName evidence="1">Uncharacterized protein</fullName>
    </submittedName>
</protein>
<gene>
    <name evidence="1" type="ORF">SAMN05880501_107198</name>
</gene>
<name>A0A285SXR7_9BACL</name>
<evidence type="ECO:0000313" key="1">
    <source>
        <dbReference type="EMBL" id="SOC13478.1"/>
    </source>
</evidence>
<keyword evidence="2" id="KW-1185">Reference proteome</keyword>
<reference evidence="2" key="1">
    <citation type="submission" date="2017-08" db="EMBL/GenBank/DDBJ databases">
        <authorList>
            <person name="Varghese N."/>
            <person name="Submissions S."/>
        </authorList>
    </citation>
    <scope>NUCLEOTIDE SEQUENCE [LARGE SCALE GENOMIC DNA]</scope>
    <source>
        <strain evidence="2">JC22</strain>
    </source>
</reference>
<accession>A0A285SXR7</accession>
<dbReference type="Proteomes" id="UP000219636">
    <property type="component" value="Unassembled WGS sequence"/>
</dbReference>
<evidence type="ECO:0000313" key="2">
    <source>
        <dbReference type="Proteomes" id="UP000219636"/>
    </source>
</evidence>
<dbReference type="EMBL" id="OBMQ01000007">
    <property type="protein sequence ID" value="SOC13478.1"/>
    <property type="molecule type" value="Genomic_DNA"/>
</dbReference>
<dbReference type="AlphaFoldDB" id="A0A285SXR7"/>
<dbReference type="OrthoDB" id="2734776at2"/>
<organism evidence="1 2">
    <name type="scientific">Ureibacillus xyleni</name>
    <dbReference type="NCBI Taxonomy" id="614648"/>
    <lineage>
        <taxon>Bacteria</taxon>
        <taxon>Bacillati</taxon>
        <taxon>Bacillota</taxon>
        <taxon>Bacilli</taxon>
        <taxon>Bacillales</taxon>
        <taxon>Caryophanaceae</taxon>
        <taxon>Ureibacillus</taxon>
    </lineage>
</organism>
<proteinExistence type="predicted"/>
<dbReference type="RefSeq" id="WP_097073922.1">
    <property type="nucleotide sequence ID" value="NZ_OBMQ01000007.1"/>
</dbReference>